<comment type="caution">
    <text evidence="9">The sequence shown here is derived from an EMBL/GenBank/DDBJ whole genome shotgun (WGS) entry which is preliminary data.</text>
</comment>
<protein>
    <recommendedName>
        <fullName evidence="8">Rhodopsin domain-containing protein</fullName>
    </recommendedName>
</protein>
<accession>A0A1S9RTR7</accession>
<dbReference type="Proteomes" id="UP000190744">
    <property type="component" value="Unassembled WGS sequence"/>
</dbReference>
<comment type="subcellular location">
    <subcellularLocation>
        <location evidence="1">Membrane</location>
        <topology evidence="1">Multi-pass membrane protein</topology>
    </subcellularLocation>
</comment>
<feature type="transmembrane region" description="Helical" evidence="7">
    <location>
        <begin position="213"/>
        <end position="238"/>
    </location>
</feature>
<name>A0A1S9RTR7_PENBI</name>
<feature type="transmembrane region" description="Helical" evidence="7">
    <location>
        <begin position="129"/>
        <end position="157"/>
    </location>
</feature>
<gene>
    <name evidence="9" type="ORF">PEBR_11895</name>
</gene>
<evidence type="ECO:0000313" key="9">
    <source>
        <dbReference type="EMBL" id="OOQ88892.1"/>
    </source>
</evidence>
<sequence length="370" mass="40052">MEVISADPSTPFLQVANQVLVAVGLTLSTACLAMRLYTKSLILRKFWWDDVCLIFAWTLSIGTQATILHGYTFGGIGRHFNELSPETVDTLLKVILAAAVIYIPCLAFAKLSLLMLYYSILNTSQGWVYSIYIIAFVISGYSLALALALIFACNPIQKGWDISIPPGVGSCINRPGVYLATAVSNTLSDVILILIPIRVVWGLQMRLIQKLGVVAMFCIGCLTIITSILRLATLWPLVTTSDVSYKLALASVFIPVKAPPSLRIEMSVPRNQAAWLAKAGSPLELGDALMPTAGPGELAIKKQISTNNCSLGNRSAIDGDSAPPRSPEMNSNVNEPKHWTNLERAPVDRPKLGLAGLEVPSAHLSFTLCR</sequence>
<feature type="transmembrane region" description="Helical" evidence="7">
    <location>
        <begin position="46"/>
        <end position="71"/>
    </location>
</feature>
<feature type="transmembrane region" description="Helical" evidence="7">
    <location>
        <begin position="91"/>
        <end position="117"/>
    </location>
</feature>
<evidence type="ECO:0000313" key="10">
    <source>
        <dbReference type="Proteomes" id="UP000190744"/>
    </source>
</evidence>
<feature type="region of interest" description="Disordered" evidence="6">
    <location>
        <begin position="312"/>
        <end position="340"/>
    </location>
</feature>
<evidence type="ECO:0000256" key="7">
    <source>
        <dbReference type="SAM" id="Phobius"/>
    </source>
</evidence>
<keyword evidence="3 7" id="KW-1133">Transmembrane helix</keyword>
<comment type="similarity">
    <text evidence="5">Belongs to the SAT4 family.</text>
</comment>
<dbReference type="AlphaFoldDB" id="A0A1S9RTR7"/>
<dbReference type="PANTHER" id="PTHR33048">
    <property type="entry name" value="PTH11-LIKE INTEGRAL MEMBRANE PROTEIN (AFU_ORTHOLOGUE AFUA_5G11245)"/>
    <property type="match status" value="1"/>
</dbReference>
<evidence type="ECO:0000256" key="3">
    <source>
        <dbReference type="ARBA" id="ARBA00022989"/>
    </source>
</evidence>
<feature type="domain" description="Rhodopsin" evidence="8">
    <location>
        <begin position="34"/>
        <end position="252"/>
    </location>
</feature>
<evidence type="ECO:0000256" key="4">
    <source>
        <dbReference type="ARBA" id="ARBA00023136"/>
    </source>
</evidence>
<feature type="transmembrane region" description="Helical" evidence="7">
    <location>
        <begin position="177"/>
        <end position="201"/>
    </location>
</feature>
<dbReference type="InterPro" id="IPR049326">
    <property type="entry name" value="Rhodopsin_dom_fungi"/>
</dbReference>
<reference evidence="10" key="1">
    <citation type="submission" date="2015-09" db="EMBL/GenBank/DDBJ databases">
        <authorList>
            <person name="Fill T.P."/>
            <person name="Baretta J.F."/>
            <person name="de Almeida L.G."/>
            <person name="Rocha M."/>
            <person name="de Souza D.H."/>
            <person name="Malavazi I."/>
            <person name="Cerdeira L.T."/>
            <person name="Hong H."/>
            <person name="Samborskyy M."/>
            <person name="de Vasconcelos A.T."/>
            <person name="Leadlay P."/>
            <person name="Rodrigues-Filho E."/>
        </authorList>
    </citation>
    <scope>NUCLEOTIDE SEQUENCE [LARGE SCALE GENOMIC DNA]</scope>
    <source>
        <strain evidence="10">LaBioMMi 136</strain>
    </source>
</reference>
<evidence type="ECO:0000259" key="8">
    <source>
        <dbReference type="Pfam" id="PF20684"/>
    </source>
</evidence>
<evidence type="ECO:0000256" key="2">
    <source>
        <dbReference type="ARBA" id="ARBA00022692"/>
    </source>
</evidence>
<organism evidence="9 10">
    <name type="scientific">Penicillium brasilianum</name>
    <dbReference type="NCBI Taxonomy" id="104259"/>
    <lineage>
        <taxon>Eukaryota</taxon>
        <taxon>Fungi</taxon>
        <taxon>Dikarya</taxon>
        <taxon>Ascomycota</taxon>
        <taxon>Pezizomycotina</taxon>
        <taxon>Eurotiomycetes</taxon>
        <taxon>Eurotiomycetidae</taxon>
        <taxon>Eurotiales</taxon>
        <taxon>Aspergillaceae</taxon>
        <taxon>Penicillium</taxon>
    </lineage>
</organism>
<dbReference type="EMBL" id="LJBN01000117">
    <property type="protein sequence ID" value="OOQ88892.1"/>
    <property type="molecule type" value="Genomic_DNA"/>
</dbReference>
<dbReference type="GO" id="GO:0016020">
    <property type="term" value="C:membrane"/>
    <property type="evidence" value="ECO:0007669"/>
    <property type="project" value="UniProtKB-SubCell"/>
</dbReference>
<evidence type="ECO:0000256" key="1">
    <source>
        <dbReference type="ARBA" id="ARBA00004141"/>
    </source>
</evidence>
<dbReference type="PANTHER" id="PTHR33048:SF124">
    <property type="entry name" value="INTEGRAL MEMBRANE PROTEIN"/>
    <property type="match status" value="1"/>
</dbReference>
<keyword evidence="4 7" id="KW-0472">Membrane</keyword>
<proteinExistence type="inferred from homology"/>
<dbReference type="Pfam" id="PF20684">
    <property type="entry name" value="Fung_rhodopsin"/>
    <property type="match status" value="1"/>
</dbReference>
<feature type="transmembrane region" description="Helical" evidence="7">
    <location>
        <begin position="12"/>
        <end position="34"/>
    </location>
</feature>
<evidence type="ECO:0000256" key="6">
    <source>
        <dbReference type="SAM" id="MobiDB-lite"/>
    </source>
</evidence>
<keyword evidence="2 7" id="KW-0812">Transmembrane</keyword>
<evidence type="ECO:0000256" key="5">
    <source>
        <dbReference type="ARBA" id="ARBA00038359"/>
    </source>
</evidence>
<dbReference type="InterPro" id="IPR052337">
    <property type="entry name" value="SAT4-like"/>
</dbReference>